<dbReference type="Proteomes" id="UP001432146">
    <property type="component" value="Unassembled WGS sequence"/>
</dbReference>
<proteinExistence type="predicted"/>
<organism evidence="1 2">
    <name type="scientific">Tetragonisca angustula</name>
    <dbReference type="NCBI Taxonomy" id="166442"/>
    <lineage>
        <taxon>Eukaryota</taxon>
        <taxon>Metazoa</taxon>
        <taxon>Ecdysozoa</taxon>
        <taxon>Arthropoda</taxon>
        <taxon>Hexapoda</taxon>
        <taxon>Insecta</taxon>
        <taxon>Pterygota</taxon>
        <taxon>Neoptera</taxon>
        <taxon>Endopterygota</taxon>
        <taxon>Hymenoptera</taxon>
        <taxon>Apocrita</taxon>
        <taxon>Aculeata</taxon>
        <taxon>Apoidea</taxon>
        <taxon>Anthophila</taxon>
        <taxon>Apidae</taxon>
        <taxon>Tetragonisca</taxon>
    </lineage>
</organism>
<reference evidence="1 2" key="1">
    <citation type="submission" date="2024-05" db="EMBL/GenBank/DDBJ databases">
        <title>The nuclear and mitochondrial genome assemblies of Tetragonisca angustula (Apidae: Meliponini), a tiny yet remarkable pollinator in the Neotropics.</title>
        <authorList>
            <person name="Ferrari R."/>
            <person name="Ricardo P.C."/>
            <person name="Dias F.C."/>
            <person name="Araujo N.S."/>
            <person name="Soares D.O."/>
            <person name="Zhou Q.-S."/>
            <person name="Zhu C.-D."/>
            <person name="Coutinho L."/>
            <person name="Airas M.C."/>
            <person name="Batista T.M."/>
        </authorList>
    </citation>
    <scope>NUCLEOTIDE SEQUENCE [LARGE SCALE GENOMIC DNA]</scope>
    <source>
        <strain evidence="1">ASF017062</strain>
        <tissue evidence="1">Abdomen</tissue>
    </source>
</reference>
<protein>
    <submittedName>
        <fullName evidence="1">Uncharacterized protein</fullName>
    </submittedName>
</protein>
<sequence>MTAESKRSSSRYLAERFIGLVPLYAGVSGLVPSRYSPLRLERLERVSIEEASAEQPWPFGYGNAFVNGTNGVEGWWRWTASVILHRLCVLDGCDDGAIARLR</sequence>
<evidence type="ECO:0000313" key="2">
    <source>
        <dbReference type="Proteomes" id="UP001432146"/>
    </source>
</evidence>
<accession>A0AAW1ABK1</accession>
<dbReference type="EMBL" id="JAWNGG020000030">
    <property type="protein sequence ID" value="KAK9307350.1"/>
    <property type="molecule type" value="Genomic_DNA"/>
</dbReference>
<evidence type="ECO:0000313" key="1">
    <source>
        <dbReference type="EMBL" id="KAK9307350.1"/>
    </source>
</evidence>
<dbReference type="AlphaFoldDB" id="A0AAW1ABK1"/>
<name>A0AAW1ABK1_9HYME</name>
<comment type="caution">
    <text evidence="1">The sequence shown here is derived from an EMBL/GenBank/DDBJ whole genome shotgun (WGS) entry which is preliminary data.</text>
</comment>
<gene>
    <name evidence="1" type="ORF">QLX08_002259</name>
</gene>
<keyword evidence="2" id="KW-1185">Reference proteome</keyword>